<comment type="caution">
    <text evidence="1">The sequence shown here is derived from an EMBL/GenBank/DDBJ whole genome shotgun (WGS) entry which is preliminary data.</text>
</comment>
<organism evidence="1 2">
    <name type="scientific">Neolewinella maritima</name>
    <dbReference type="NCBI Taxonomy" id="1383882"/>
    <lineage>
        <taxon>Bacteria</taxon>
        <taxon>Pseudomonadati</taxon>
        <taxon>Bacteroidota</taxon>
        <taxon>Saprospiria</taxon>
        <taxon>Saprospirales</taxon>
        <taxon>Lewinellaceae</taxon>
        <taxon>Neolewinella</taxon>
    </lineage>
</organism>
<gene>
    <name evidence="1" type="ORF">LEM8419_01889</name>
</gene>
<evidence type="ECO:0000313" key="2">
    <source>
        <dbReference type="Proteomes" id="UP000837803"/>
    </source>
</evidence>
<accession>A0ABM9B1P8</accession>
<reference evidence="1" key="1">
    <citation type="submission" date="2021-12" db="EMBL/GenBank/DDBJ databases">
        <authorList>
            <person name="Rodrigo-Torres L."/>
            <person name="Arahal R. D."/>
            <person name="Lucena T."/>
        </authorList>
    </citation>
    <scope>NUCLEOTIDE SEQUENCE</scope>
    <source>
        <strain evidence="1">CECT 8419</strain>
    </source>
</reference>
<sequence length="158" mass="16913">MRSFYLLCICAFGLPVAAQHLDRSVVGSAGSFVSVADVGDLHFTVGELAVARTSAGMALERGFHHGFTALSTSVWTAGDVQLTLSVYPNPTPDLATLSGNWEAGDLLTVSDLHGRPLHRQTLPPDRTGVRLDGYPAGVYVLTIHRHGRPIGGLRLLRQ</sequence>
<dbReference type="Proteomes" id="UP000837803">
    <property type="component" value="Unassembled WGS sequence"/>
</dbReference>
<evidence type="ECO:0008006" key="3">
    <source>
        <dbReference type="Google" id="ProtNLM"/>
    </source>
</evidence>
<keyword evidence="2" id="KW-1185">Reference proteome</keyword>
<dbReference type="EMBL" id="CAKLPZ010000002">
    <property type="protein sequence ID" value="CAH1000797.1"/>
    <property type="molecule type" value="Genomic_DNA"/>
</dbReference>
<proteinExistence type="predicted"/>
<protein>
    <recommendedName>
        <fullName evidence="3">T9SS type A sorting domain-containing protein</fullName>
    </recommendedName>
</protein>
<evidence type="ECO:0000313" key="1">
    <source>
        <dbReference type="EMBL" id="CAH1000797.1"/>
    </source>
</evidence>
<dbReference type="NCBIfam" id="TIGR04183">
    <property type="entry name" value="Por_Secre_tail"/>
    <property type="match status" value="1"/>
</dbReference>
<name>A0ABM9B1P8_9BACT</name>
<dbReference type="RefSeq" id="WP_238750802.1">
    <property type="nucleotide sequence ID" value="NZ_CAKLPZ010000002.1"/>
</dbReference>
<dbReference type="InterPro" id="IPR026444">
    <property type="entry name" value="Secre_tail"/>
</dbReference>